<evidence type="ECO:0000256" key="2">
    <source>
        <dbReference type="ARBA" id="ARBA00024341"/>
    </source>
</evidence>
<evidence type="ECO:0000256" key="1">
    <source>
        <dbReference type="ARBA" id="ARBA00022860"/>
    </source>
</evidence>
<evidence type="ECO:0000256" key="3">
    <source>
        <dbReference type="ARBA" id="ARBA00024378"/>
    </source>
</evidence>
<dbReference type="PANTHER" id="PTHR32295:SF269">
    <property type="entry name" value="PROTEIN IQ-DOMAIN 28"/>
    <property type="match status" value="1"/>
</dbReference>
<accession>W9R1N1</accession>
<comment type="similarity">
    <text evidence="2">Belongs to the IQD family.</text>
</comment>
<evidence type="ECO:0000259" key="6">
    <source>
        <dbReference type="Pfam" id="PF13178"/>
    </source>
</evidence>
<dbReference type="Gene3D" id="1.20.5.190">
    <property type="match status" value="1"/>
</dbReference>
<dbReference type="SUPFAM" id="SSF52540">
    <property type="entry name" value="P-loop containing nucleoside triphosphate hydrolases"/>
    <property type="match status" value="1"/>
</dbReference>
<reference evidence="8" key="1">
    <citation type="submission" date="2013-01" db="EMBL/GenBank/DDBJ databases">
        <title>Draft Genome Sequence of a Mulberry Tree, Morus notabilis C.K. Schneid.</title>
        <authorList>
            <person name="He N."/>
            <person name="Zhao S."/>
        </authorList>
    </citation>
    <scope>NUCLEOTIDE SEQUENCE</scope>
</reference>
<protein>
    <submittedName>
        <fullName evidence="7">Protein IQ-DOMAIN 31</fullName>
    </submittedName>
</protein>
<dbReference type="Pfam" id="PF00612">
    <property type="entry name" value="IQ"/>
    <property type="match status" value="2"/>
</dbReference>
<keyword evidence="1" id="KW-0112">Calmodulin-binding</keyword>
<dbReference type="SMART" id="SM00015">
    <property type="entry name" value="IQ"/>
    <property type="match status" value="2"/>
</dbReference>
<sequence length="571" mass="62666">MGFVISDVRNHFGIWVSVLNPFEDLHFLLKEDIDIELQLHAMGKTPGKWFKNLLLGKKSSKSNLSKGREVLKPSNKGEQLVSSKLSNVTSEAPIISPPIVGTITGNEIDSDNEVVSKLQSEEVVLSNVKEGGSTTQAAAVSAEDPERIRLEQAATKAQAAFRGYVARREFQTLKCIIMLQSHVRGHLVRRQAVSTLCCVKGIVKFQAIVRARKDSKVSAATKFRRLSKKIFVFKLLASLPTAIPLRLQYGSGEPNSASLWLERWSRSHFWEPLSEPKKNPDSKSRRSGEDKSKKSVRRMSGANAENGSACSTLDSEKGKRNSKKVSSQPVNSAHERSPIEIEKIKRSSRKTPDPTKEVSDRSEVDIGKPKHRMRKPLGAAAPAISEQGANDSAEKSKDIPVASPKQSDIEKDMELDNADNSVGKLDCQSPLDLQPMENIGKTEDIQELNQQLGSKDDSVLNDNPKTSQRRASLPAKFEPQENGSQNTPKLPSYMAPTESAKAKLRGQGSPRFSRDAVEKNVLLRRHSLSSSTNSMLSSLSPRAHKLVQATGRGAIRGDRSLSSSRDGGGKL</sequence>
<feature type="compositionally biased region" description="Basic and acidic residues" evidence="5">
    <location>
        <begin position="271"/>
        <end position="293"/>
    </location>
</feature>
<comment type="subunit">
    <text evidence="3">Binds to multiple calmodulin (CaM) in the presence of Ca(2+) and CaM-like proteins.</text>
</comment>
<gene>
    <name evidence="7" type="ORF">L484_021104</name>
</gene>
<dbReference type="eggNOG" id="ENOG502QTUQ">
    <property type="taxonomic scope" value="Eukaryota"/>
</dbReference>
<organism evidence="7 8">
    <name type="scientific">Morus notabilis</name>
    <dbReference type="NCBI Taxonomy" id="981085"/>
    <lineage>
        <taxon>Eukaryota</taxon>
        <taxon>Viridiplantae</taxon>
        <taxon>Streptophyta</taxon>
        <taxon>Embryophyta</taxon>
        <taxon>Tracheophyta</taxon>
        <taxon>Spermatophyta</taxon>
        <taxon>Magnoliopsida</taxon>
        <taxon>eudicotyledons</taxon>
        <taxon>Gunneridae</taxon>
        <taxon>Pentapetalae</taxon>
        <taxon>rosids</taxon>
        <taxon>fabids</taxon>
        <taxon>Rosales</taxon>
        <taxon>Moraceae</taxon>
        <taxon>Moreae</taxon>
        <taxon>Morus</taxon>
    </lineage>
</organism>
<dbReference type="GO" id="GO:0005516">
    <property type="term" value="F:calmodulin binding"/>
    <property type="evidence" value="ECO:0007669"/>
    <property type="project" value="UniProtKB-KW"/>
</dbReference>
<dbReference type="InterPro" id="IPR000048">
    <property type="entry name" value="IQ_motif_EF-hand-BS"/>
</dbReference>
<feature type="compositionally biased region" description="Low complexity" evidence="5">
    <location>
        <begin position="528"/>
        <end position="541"/>
    </location>
</feature>
<dbReference type="CDD" id="cd23767">
    <property type="entry name" value="IQCD"/>
    <property type="match status" value="1"/>
</dbReference>
<dbReference type="Proteomes" id="UP000030645">
    <property type="component" value="Unassembled WGS sequence"/>
</dbReference>
<evidence type="ECO:0000313" key="7">
    <source>
        <dbReference type="EMBL" id="EXB63831.1"/>
    </source>
</evidence>
<comment type="function">
    <text evidence="4">May be involved in cooperative interactions with calmodulins or calmodulin-like proteins. Recruits calmodulin proteins to microtubules, thus being a potential scaffold in cellular signaling and trafficking. May associate with nucleic acids and regulate gene expression at the transcriptional or post-transcriptional level.</text>
</comment>
<dbReference type="Pfam" id="PF13178">
    <property type="entry name" value="DUF4005"/>
    <property type="match status" value="1"/>
</dbReference>
<evidence type="ECO:0000256" key="5">
    <source>
        <dbReference type="SAM" id="MobiDB-lite"/>
    </source>
</evidence>
<dbReference type="STRING" id="981085.W9R1N1"/>
<dbReference type="PANTHER" id="PTHR32295">
    <property type="entry name" value="IQ-DOMAIN 5-RELATED"/>
    <property type="match status" value="1"/>
</dbReference>
<dbReference type="AlphaFoldDB" id="W9R1N1"/>
<dbReference type="InterPro" id="IPR027417">
    <property type="entry name" value="P-loop_NTPase"/>
</dbReference>
<dbReference type="InterPro" id="IPR025064">
    <property type="entry name" value="DUF4005"/>
</dbReference>
<evidence type="ECO:0000256" key="4">
    <source>
        <dbReference type="ARBA" id="ARBA00045534"/>
    </source>
</evidence>
<name>W9R1N1_9ROSA</name>
<feature type="compositionally biased region" description="Basic and acidic residues" evidence="5">
    <location>
        <begin position="333"/>
        <end position="368"/>
    </location>
</feature>
<feature type="region of interest" description="Disordered" evidence="5">
    <location>
        <begin position="271"/>
        <end position="571"/>
    </location>
</feature>
<dbReference type="PROSITE" id="PS50096">
    <property type="entry name" value="IQ"/>
    <property type="match status" value="2"/>
</dbReference>
<proteinExistence type="inferred from homology"/>
<feature type="compositionally biased region" description="Polar residues" evidence="5">
    <location>
        <begin position="303"/>
        <end position="313"/>
    </location>
</feature>
<keyword evidence="8" id="KW-1185">Reference proteome</keyword>
<dbReference type="EMBL" id="KE344492">
    <property type="protein sequence ID" value="EXB63831.1"/>
    <property type="molecule type" value="Genomic_DNA"/>
</dbReference>
<feature type="compositionally biased region" description="Polar residues" evidence="5">
    <location>
        <begin position="460"/>
        <end position="470"/>
    </location>
</feature>
<evidence type="ECO:0000313" key="8">
    <source>
        <dbReference type="Proteomes" id="UP000030645"/>
    </source>
</evidence>
<feature type="domain" description="DUF4005" evidence="6">
    <location>
        <begin position="482"/>
        <end position="551"/>
    </location>
</feature>